<evidence type="ECO:0000313" key="1">
    <source>
        <dbReference type="EMBL" id="SVE37251.1"/>
    </source>
</evidence>
<dbReference type="EMBL" id="UINC01212778">
    <property type="protein sequence ID" value="SVE37251.1"/>
    <property type="molecule type" value="Genomic_DNA"/>
</dbReference>
<gene>
    <name evidence="1" type="ORF">METZ01_LOCUS490105</name>
</gene>
<sequence length="22" mass="2506">GHSNIGWLQDGVEVRIMVHNFP</sequence>
<proteinExistence type="predicted"/>
<accession>A0A383CYJ5</accession>
<feature type="non-terminal residue" evidence="1">
    <location>
        <position position="1"/>
    </location>
</feature>
<reference evidence="1" key="1">
    <citation type="submission" date="2018-05" db="EMBL/GenBank/DDBJ databases">
        <authorList>
            <person name="Lanie J.A."/>
            <person name="Ng W.-L."/>
            <person name="Kazmierczak K.M."/>
            <person name="Andrzejewski T.M."/>
            <person name="Davidsen T.M."/>
            <person name="Wayne K.J."/>
            <person name="Tettelin H."/>
            <person name="Glass J.I."/>
            <person name="Rusch D."/>
            <person name="Podicherti R."/>
            <person name="Tsui H.-C.T."/>
            <person name="Winkler M.E."/>
        </authorList>
    </citation>
    <scope>NUCLEOTIDE SEQUENCE</scope>
</reference>
<organism evidence="1">
    <name type="scientific">marine metagenome</name>
    <dbReference type="NCBI Taxonomy" id="408172"/>
    <lineage>
        <taxon>unclassified sequences</taxon>
        <taxon>metagenomes</taxon>
        <taxon>ecological metagenomes</taxon>
    </lineage>
</organism>
<protein>
    <submittedName>
        <fullName evidence="1">Uncharacterized protein</fullName>
    </submittedName>
</protein>
<dbReference type="AlphaFoldDB" id="A0A383CYJ5"/>
<name>A0A383CYJ5_9ZZZZ</name>